<dbReference type="GO" id="GO:0006508">
    <property type="term" value="P:proteolysis"/>
    <property type="evidence" value="ECO:0007669"/>
    <property type="project" value="UniProtKB-KW"/>
</dbReference>
<dbReference type="PANTHER" id="PTHR47966:SF51">
    <property type="entry name" value="BETA-SITE APP-CLEAVING ENZYME, ISOFORM A-RELATED"/>
    <property type="match status" value="1"/>
</dbReference>
<proteinExistence type="inferred from homology"/>
<dbReference type="HOGENOM" id="CLU_013253_3_2_1"/>
<dbReference type="InterPro" id="IPR001969">
    <property type="entry name" value="Aspartic_peptidase_AS"/>
</dbReference>
<evidence type="ECO:0000256" key="6">
    <source>
        <dbReference type="ARBA" id="ARBA00023180"/>
    </source>
</evidence>
<dbReference type="PROSITE" id="PS51767">
    <property type="entry name" value="PEPTIDASE_A1"/>
    <property type="match status" value="1"/>
</dbReference>
<evidence type="ECO:0000256" key="3">
    <source>
        <dbReference type="ARBA" id="ARBA00022750"/>
    </source>
</evidence>
<dbReference type="eggNOG" id="KOG1339">
    <property type="taxonomic scope" value="Eukaryota"/>
</dbReference>
<evidence type="ECO:0000256" key="7">
    <source>
        <dbReference type="PIRSR" id="PIRSR601461-1"/>
    </source>
</evidence>
<dbReference type="FunFam" id="2.40.70.10:FF:000002">
    <property type="entry name" value="Vacuolar aspartic proteinase"/>
    <property type="match status" value="1"/>
</dbReference>
<evidence type="ECO:0000259" key="11">
    <source>
        <dbReference type="PROSITE" id="PS51767"/>
    </source>
</evidence>
<dbReference type="EMBL" id="GG662699">
    <property type="protein sequence ID" value="EAR96068.1"/>
    <property type="molecule type" value="Genomic_DNA"/>
</dbReference>
<evidence type="ECO:0000256" key="1">
    <source>
        <dbReference type="ARBA" id="ARBA00007447"/>
    </source>
</evidence>
<name>I7M7V3_TETTS</name>
<dbReference type="FunFam" id="2.40.70.10:FF:000149">
    <property type="entry name" value="Uncharacterized protein"/>
    <property type="match status" value="1"/>
</dbReference>
<dbReference type="GO" id="GO:0004190">
    <property type="term" value="F:aspartic-type endopeptidase activity"/>
    <property type="evidence" value="ECO:0007669"/>
    <property type="project" value="UniProtKB-KW"/>
</dbReference>
<evidence type="ECO:0000256" key="9">
    <source>
        <dbReference type="RuleBase" id="RU000454"/>
    </source>
</evidence>
<evidence type="ECO:0000256" key="8">
    <source>
        <dbReference type="PIRSR" id="PIRSR601461-2"/>
    </source>
</evidence>
<dbReference type="PANTHER" id="PTHR47966">
    <property type="entry name" value="BETA-SITE APP-CLEAVING ENZYME, ISOFORM A-RELATED"/>
    <property type="match status" value="1"/>
</dbReference>
<evidence type="ECO:0000256" key="5">
    <source>
        <dbReference type="ARBA" id="ARBA00023157"/>
    </source>
</evidence>
<gene>
    <name evidence="12" type="ORF">TTHERM_00128320</name>
</gene>
<dbReference type="RefSeq" id="XP_001016313.1">
    <property type="nucleotide sequence ID" value="XM_001016313.3"/>
</dbReference>
<dbReference type="OMA" id="KYDHDAS"/>
<dbReference type="KEGG" id="tet:TTHERM_00128320"/>
<evidence type="ECO:0000256" key="10">
    <source>
        <dbReference type="SAM" id="SignalP"/>
    </source>
</evidence>
<dbReference type="OrthoDB" id="771136at2759"/>
<evidence type="ECO:0000256" key="2">
    <source>
        <dbReference type="ARBA" id="ARBA00022670"/>
    </source>
</evidence>
<feature type="disulfide bond" evidence="8">
    <location>
        <begin position="103"/>
        <end position="110"/>
    </location>
</feature>
<keyword evidence="10" id="KW-0732">Signal</keyword>
<dbReference type="STRING" id="312017.I7M7V3"/>
<feature type="active site" evidence="7">
    <location>
        <position position="90"/>
    </location>
</feature>
<comment type="similarity">
    <text evidence="1 9">Belongs to the peptidase A1 family.</text>
</comment>
<dbReference type="Gene3D" id="2.40.70.10">
    <property type="entry name" value="Acid Proteases"/>
    <property type="match status" value="2"/>
</dbReference>
<feature type="signal peptide" evidence="10">
    <location>
        <begin position="1"/>
        <end position="16"/>
    </location>
</feature>
<dbReference type="InterPro" id="IPR021109">
    <property type="entry name" value="Peptidase_aspartic_dom_sf"/>
</dbReference>
<feature type="disulfide bond" evidence="8">
    <location>
        <begin position="303"/>
        <end position="340"/>
    </location>
</feature>
<dbReference type="FunCoup" id="I7M7V3">
    <property type="interactions" value="18"/>
</dbReference>
<reference evidence="13" key="1">
    <citation type="journal article" date="2006" name="PLoS Biol.">
        <title>Macronuclear genome sequence of the ciliate Tetrahymena thermophila, a model eukaryote.</title>
        <authorList>
            <person name="Eisen J.A."/>
            <person name="Coyne R.S."/>
            <person name="Wu M."/>
            <person name="Wu D."/>
            <person name="Thiagarajan M."/>
            <person name="Wortman J.R."/>
            <person name="Badger J.H."/>
            <person name="Ren Q."/>
            <person name="Amedeo P."/>
            <person name="Jones K.M."/>
            <person name="Tallon L.J."/>
            <person name="Delcher A.L."/>
            <person name="Salzberg S.L."/>
            <person name="Silva J.C."/>
            <person name="Haas B.J."/>
            <person name="Majoros W.H."/>
            <person name="Farzad M."/>
            <person name="Carlton J.M."/>
            <person name="Smith R.K. Jr."/>
            <person name="Garg J."/>
            <person name="Pearlman R.E."/>
            <person name="Karrer K.M."/>
            <person name="Sun L."/>
            <person name="Manning G."/>
            <person name="Elde N.C."/>
            <person name="Turkewitz A.P."/>
            <person name="Asai D.J."/>
            <person name="Wilkes D.E."/>
            <person name="Wang Y."/>
            <person name="Cai H."/>
            <person name="Collins K."/>
            <person name="Stewart B.A."/>
            <person name="Lee S.R."/>
            <person name="Wilamowska K."/>
            <person name="Weinberg Z."/>
            <person name="Ruzzo W.L."/>
            <person name="Wloga D."/>
            <person name="Gaertig J."/>
            <person name="Frankel J."/>
            <person name="Tsao C.-C."/>
            <person name="Gorovsky M.A."/>
            <person name="Keeling P.J."/>
            <person name="Waller R.F."/>
            <person name="Patron N.J."/>
            <person name="Cherry J.M."/>
            <person name="Stover N.A."/>
            <person name="Krieger C.J."/>
            <person name="del Toro C."/>
            <person name="Ryder H.F."/>
            <person name="Williamson S.C."/>
            <person name="Barbeau R.A."/>
            <person name="Hamilton E.P."/>
            <person name="Orias E."/>
        </authorList>
    </citation>
    <scope>NUCLEOTIDE SEQUENCE [LARGE SCALE GENOMIC DNA]</scope>
    <source>
        <strain evidence="13">SB210</strain>
    </source>
</reference>
<keyword evidence="5 8" id="KW-1015">Disulfide bond</keyword>
<dbReference type="GeneID" id="7834238"/>
<dbReference type="InterPro" id="IPR033121">
    <property type="entry name" value="PEPTIDASE_A1"/>
</dbReference>
<keyword evidence="13" id="KW-1185">Reference proteome</keyword>
<dbReference type="Pfam" id="PF00026">
    <property type="entry name" value="Asp"/>
    <property type="match status" value="1"/>
</dbReference>
<dbReference type="AlphaFoldDB" id="I7M7V3"/>
<evidence type="ECO:0000313" key="12">
    <source>
        <dbReference type="EMBL" id="EAR96068.1"/>
    </source>
</evidence>
<evidence type="ECO:0000256" key="4">
    <source>
        <dbReference type="ARBA" id="ARBA00022801"/>
    </source>
</evidence>
<dbReference type="InParanoid" id="I7M7V3"/>
<feature type="chain" id="PRO_5003712124" evidence="10">
    <location>
        <begin position="17"/>
        <end position="386"/>
    </location>
</feature>
<evidence type="ECO:0000313" key="13">
    <source>
        <dbReference type="Proteomes" id="UP000009168"/>
    </source>
</evidence>
<dbReference type="PROSITE" id="PS00141">
    <property type="entry name" value="ASP_PROTEASE"/>
    <property type="match status" value="1"/>
</dbReference>
<keyword evidence="4 9" id="KW-0378">Hydrolase</keyword>
<sequence>MKYLVVLALVLALSSALITVPIRKPQENTLQKLLRVNSLKGNIQALLNKLFPSNMVSSWPEVKINNYMDAQYFGEVSIGTPAQTFTVIFDTGSSNLWVPSSECGLLSVACQLHKKYNAKKSKTYQKNGTEFSIKYGSGSVAGHWSEDTVSLAGLEATGVLFGEATTLNGVSFLASKFDGILGMAFSAISIDHIPPVFQVLMTEGKVSDGSFSFFLTDKAGEEGSALVLGGVDPQFAASDFKYYPVTLEAWWVIAVSKVTLGNKTYQLTNSIVDTGTSVLVGPKAIVSDMVKSLPNKGAQAVDCSTISKFPNLTFTIGGDDYVLAPTDYILQVTAQGQTECVLGIQGMDLPSPIDNAFILGDSFIHKFYTHFDMANKRVGFALAKHD</sequence>
<dbReference type="InterPro" id="IPR001461">
    <property type="entry name" value="Aspartic_peptidase_A1"/>
</dbReference>
<protein>
    <submittedName>
        <fullName evidence="12">Eukaryotic aspartyl protease</fullName>
    </submittedName>
</protein>
<organism evidence="12 13">
    <name type="scientific">Tetrahymena thermophila (strain SB210)</name>
    <dbReference type="NCBI Taxonomy" id="312017"/>
    <lineage>
        <taxon>Eukaryota</taxon>
        <taxon>Sar</taxon>
        <taxon>Alveolata</taxon>
        <taxon>Ciliophora</taxon>
        <taxon>Intramacronucleata</taxon>
        <taxon>Oligohymenophorea</taxon>
        <taxon>Hymenostomatida</taxon>
        <taxon>Tetrahymenina</taxon>
        <taxon>Tetrahymenidae</taxon>
        <taxon>Tetrahymena</taxon>
    </lineage>
</organism>
<feature type="domain" description="Peptidase A1" evidence="11">
    <location>
        <begin position="72"/>
        <end position="381"/>
    </location>
</feature>
<feature type="active site" evidence="7">
    <location>
        <position position="273"/>
    </location>
</feature>
<dbReference type="Proteomes" id="UP000009168">
    <property type="component" value="Unassembled WGS sequence"/>
</dbReference>
<dbReference type="SUPFAM" id="SSF50630">
    <property type="entry name" value="Acid proteases"/>
    <property type="match status" value="1"/>
</dbReference>
<keyword evidence="2 9" id="KW-0645">Protease</keyword>
<dbReference type="PRINTS" id="PR00792">
    <property type="entry name" value="PEPSIN"/>
</dbReference>
<keyword evidence="3 9" id="KW-0064">Aspartyl protease</keyword>
<keyword evidence="6" id="KW-0325">Glycoprotein</keyword>
<accession>I7M7V3</accession>